<dbReference type="CDD" id="cd07989">
    <property type="entry name" value="LPLAT_AGPAT-like"/>
    <property type="match status" value="1"/>
</dbReference>
<feature type="domain" description="Phospholipid/glycerol acyltransferase" evidence="5">
    <location>
        <begin position="71"/>
        <end position="185"/>
    </location>
</feature>
<dbReference type="PANTHER" id="PTHR10434">
    <property type="entry name" value="1-ACYL-SN-GLYCEROL-3-PHOSPHATE ACYLTRANSFERASE"/>
    <property type="match status" value="1"/>
</dbReference>
<accession>A0ABU6K258</accession>
<dbReference type="EMBL" id="JAYXHS010000001">
    <property type="protein sequence ID" value="MEC5385522.1"/>
    <property type="molecule type" value="Genomic_DNA"/>
</dbReference>
<keyword evidence="4" id="KW-0472">Membrane</keyword>
<sequence>MNVFRSTLYMIVIAPITIVFGVFSVFTFPFPPQTRYRIVTCWSKIAMPLISGILGIKYRVIGREHLPSVPSVILCKHQSAWETIATQRIFPPVAYVLKRELLKIPFFGWGLAQMPIISIDRAAGKDALKQVIDQGKQRLAEGFWVVIFPEGTRATIGSAKRYKIGGASLATAAAAPVVPVAHNAGEFWGRNAFVKSPGEIIFSIGPTIETAGRTPEEVNAQAEAWIEGEMRRLFPHHYKGRSATSPAVAAEPGNV</sequence>
<evidence type="ECO:0000256" key="3">
    <source>
        <dbReference type="ARBA" id="ARBA00023315"/>
    </source>
</evidence>
<evidence type="ECO:0000256" key="4">
    <source>
        <dbReference type="SAM" id="Phobius"/>
    </source>
</evidence>
<dbReference type="SMART" id="SM00563">
    <property type="entry name" value="PlsC"/>
    <property type="match status" value="1"/>
</dbReference>
<keyword evidence="3 6" id="KW-0012">Acyltransferase</keyword>
<evidence type="ECO:0000256" key="1">
    <source>
        <dbReference type="ARBA" id="ARBA00005189"/>
    </source>
</evidence>
<comment type="caution">
    <text evidence="6">The sequence shown here is derived from an EMBL/GenBank/DDBJ whole genome shotgun (WGS) entry which is preliminary data.</text>
</comment>
<keyword evidence="7" id="KW-1185">Reference proteome</keyword>
<dbReference type="Pfam" id="PF01553">
    <property type="entry name" value="Acyltransferase"/>
    <property type="match status" value="1"/>
</dbReference>
<dbReference type="GO" id="GO:0016746">
    <property type="term" value="F:acyltransferase activity"/>
    <property type="evidence" value="ECO:0007669"/>
    <property type="project" value="UniProtKB-KW"/>
</dbReference>
<keyword evidence="4" id="KW-0812">Transmembrane</keyword>
<feature type="transmembrane region" description="Helical" evidence="4">
    <location>
        <begin position="7"/>
        <end position="30"/>
    </location>
</feature>
<evidence type="ECO:0000313" key="6">
    <source>
        <dbReference type="EMBL" id="MEC5385522.1"/>
    </source>
</evidence>
<protein>
    <submittedName>
        <fullName evidence="6">Lysophospholipid acyltransferase family protein</fullName>
    </submittedName>
</protein>
<keyword evidence="2" id="KW-0808">Transferase</keyword>
<gene>
    <name evidence="6" type="ORF">VVD49_07280</name>
</gene>
<dbReference type="Proteomes" id="UP001331561">
    <property type="component" value="Unassembled WGS sequence"/>
</dbReference>
<name>A0ABU6K258_9RHOO</name>
<proteinExistence type="predicted"/>
<dbReference type="InterPro" id="IPR002123">
    <property type="entry name" value="Plipid/glycerol_acylTrfase"/>
</dbReference>
<reference evidence="6 7" key="1">
    <citation type="submission" date="2024-01" db="EMBL/GenBank/DDBJ databases">
        <title>Uliginosibacterium soil sp. nov.</title>
        <authorList>
            <person name="Lv Y."/>
        </authorList>
    </citation>
    <scope>NUCLEOTIDE SEQUENCE [LARGE SCALE GENOMIC DNA]</scope>
    <source>
        <strain evidence="6 7">H3</strain>
    </source>
</reference>
<comment type="pathway">
    <text evidence="1">Lipid metabolism.</text>
</comment>
<evidence type="ECO:0000313" key="7">
    <source>
        <dbReference type="Proteomes" id="UP001331561"/>
    </source>
</evidence>
<dbReference type="RefSeq" id="WP_327598953.1">
    <property type="nucleotide sequence ID" value="NZ_JAYXHS010000001.1"/>
</dbReference>
<evidence type="ECO:0000259" key="5">
    <source>
        <dbReference type="SMART" id="SM00563"/>
    </source>
</evidence>
<dbReference type="SUPFAM" id="SSF69593">
    <property type="entry name" value="Glycerol-3-phosphate (1)-acyltransferase"/>
    <property type="match status" value="1"/>
</dbReference>
<evidence type="ECO:0000256" key="2">
    <source>
        <dbReference type="ARBA" id="ARBA00022679"/>
    </source>
</evidence>
<dbReference type="PANTHER" id="PTHR10434:SF40">
    <property type="entry name" value="1-ACYL-SN-GLYCEROL-3-PHOSPHATE ACYLTRANSFERASE"/>
    <property type="match status" value="1"/>
</dbReference>
<organism evidence="6 7">
    <name type="scientific">Uliginosibacterium silvisoli</name>
    <dbReference type="NCBI Taxonomy" id="3114758"/>
    <lineage>
        <taxon>Bacteria</taxon>
        <taxon>Pseudomonadati</taxon>
        <taxon>Pseudomonadota</taxon>
        <taxon>Betaproteobacteria</taxon>
        <taxon>Rhodocyclales</taxon>
        <taxon>Zoogloeaceae</taxon>
        <taxon>Uliginosibacterium</taxon>
    </lineage>
</organism>
<keyword evidence="4" id="KW-1133">Transmembrane helix</keyword>